<accession>A0A1C3E7A8</accession>
<dbReference type="AlphaFoldDB" id="A0A1C3E7A8"/>
<keyword evidence="2" id="KW-1185">Reference proteome</keyword>
<reference evidence="1 2" key="1">
    <citation type="submission" date="2016-05" db="EMBL/GenBank/DDBJ databases">
        <title>Genomic and physiological characterization of Planctopirus sp. isolated from fresh water lake.</title>
        <authorList>
            <person name="Subhash Y."/>
            <person name="Ramana C."/>
        </authorList>
    </citation>
    <scope>NUCLEOTIDE SEQUENCE [LARGE SCALE GENOMIC DNA]</scope>
    <source>
        <strain evidence="1 2">JC280</strain>
    </source>
</reference>
<evidence type="ECO:0000313" key="2">
    <source>
        <dbReference type="Proteomes" id="UP000094828"/>
    </source>
</evidence>
<evidence type="ECO:0000313" key="1">
    <source>
        <dbReference type="EMBL" id="ODA29111.1"/>
    </source>
</evidence>
<sequence>MLFEFSSSEFNANIWRDISFDWHRGPHLLAEFQNLEARRWLESCTTNETLHCQVCLINALCDPEKSNARMLLVMDDLAVANKWCRTDSRLFSLKMKRTFDHSILR</sequence>
<comment type="caution">
    <text evidence="1">The sequence shown here is derived from an EMBL/GenBank/DDBJ whole genome shotgun (WGS) entry which is preliminary data.</text>
</comment>
<protein>
    <submittedName>
        <fullName evidence="1">Uncharacterized protein</fullName>
    </submittedName>
</protein>
<organism evidence="1 2">
    <name type="scientific">Planctopirus hydrillae</name>
    <dbReference type="NCBI Taxonomy" id="1841610"/>
    <lineage>
        <taxon>Bacteria</taxon>
        <taxon>Pseudomonadati</taxon>
        <taxon>Planctomycetota</taxon>
        <taxon>Planctomycetia</taxon>
        <taxon>Planctomycetales</taxon>
        <taxon>Planctomycetaceae</taxon>
        <taxon>Planctopirus</taxon>
    </lineage>
</organism>
<proteinExistence type="predicted"/>
<gene>
    <name evidence="1" type="ORF">A6X21_09880</name>
</gene>
<dbReference type="EMBL" id="LYDR01000144">
    <property type="protein sequence ID" value="ODA29111.1"/>
    <property type="molecule type" value="Genomic_DNA"/>
</dbReference>
<name>A0A1C3E7A8_9PLAN</name>
<dbReference type="Proteomes" id="UP000094828">
    <property type="component" value="Unassembled WGS sequence"/>
</dbReference>
<dbReference type="STRING" id="1841610.A6X21_09880"/>